<dbReference type="SUPFAM" id="SSF51445">
    <property type="entry name" value="(Trans)glycosidases"/>
    <property type="match status" value="1"/>
</dbReference>
<dbReference type="Gene3D" id="3.20.20.80">
    <property type="entry name" value="Glycosidases"/>
    <property type="match status" value="1"/>
</dbReference>
<organism evidence="2 3">
    <name type="scientific">Salmonella enterica I</name>
    <dbReference type="NCBI Taxonomy" id="59201"/>
    <lineage>
        <taxon>Bacteria</taxon>
        <taxon>Pseudomonadati</taxon>
        <taxon>Pseudomonadota</taxon>
        <taxon>Gammaproteobacteria</taxon>
        <taxon>Enterobacterales</taxon>
        <taxon>Enterobacteriaceae</taxon>
        <taxon>Salmonella</taxon>
    </lineage>
</organism>
<accession>A0A379X253</accession>
<evidence type="ECO:0000259" key="1">
    <source>
        <dbReference type="Pfam" id="PF00128"/>
    </source>
</evidence>
<dbReference type="EMBL" id="UGXT01000002">
    <property type="protein sequence ID" value="SUH40091.1"/>
    <property type="molecule type" value="Genomic_DNA"/>
</dbReference>
<dbReference type="GO" id="GO:0005975">
    <property type="term" value="P:carbohydrate metabolic process"/>
    <property type="evidence" value="ECO:0007669"/>
    <property type="project" value="InterPro"/>
</dbReference>
<dbReference type="AlphaFoldDB" id="A0A379X253"/>
<evidence type="ECO:0000313" key="3">
    <source>
        <dbReference type="Proteomes" id="UP000254712"/>
    </source>
</evidence>
<proteinExistence type="predicted"/>
<evidence type="ECO:0000313" key="2">
    <source>
        <dbReference type="EMBL" id="SUH40091.1"/>
    </source>
</evidence>
<dbReference type="Proteomes" id="UP000254712">
    <property type="component" value="Unassembled WGS sequence"/>
</dbReference>
<name>A0A379X253_SALET</name>
<protein>
    <submittedName>
        <fullName evidence="2">Trehalose-6-phosphate hydrolase</fullName>
        <ecNumber evidence="2">3.2.1.93</ecNumber>
    </submittedName>
</protein>
<keyword evidence="2" id="KW-0378">Hydrolase</keyword>
<keyword evidence="2" id="KW-0326">Glycosidase</keyword>
<dbReference type="Pfam" id="PF00128">
    <property type="entry name" value="Alpha-amylase"/>
    <property type="match status" value="1"/>
</dbReference>
<feature type="domain" description="Glycosyl hydrolase family 13 catalytic" evidence="1">
    <location>
        <begin position="9"/>
        <end position="69"/>
    </location>
</feature>
<dbReference type="InterPro" id="IPR017853">
    <property type="entry name" value="GH"/>
</dbReference>
<dbReference type="GO" id="GO:0008788">
    <property type="term" value="F:alpha,alpha-phosphotrehalase activity"/>
    <property type="evidence" value="ECO:0007669"/>
    <property type="project" value="UniProtKB-EC"/>
</dbReference>
<reference evidence="2 3" key="1">
    <citation type="submission" date="2018-06" db="EMBL/GenBank/DDBJ databases">
        <authorList>
            <consortium name="Pathogen Informatics"/>
            <person name="Doyle S."/>
        </authorList>
    </citation>
    <scope>NUCLEOTIDE SEQUENCE [LARGE SCALE GENOMIC DNA]</scope>
    <source>
        <strain evidence="2 3">NCTC8261</strain>
    </source>
</reference>
<gene>
    <name evidence="2" type="primary">treA_4</name>
    <name evidence="2" type="ORF">NCTC8261_06471</name>
</gene>
<sequence>MNTGFQPRKCWPMALHGMQGTPYIYQGEEIGMTNPHFTRITDYRDVESHNMFAALRAAGRDPTNCWLFWPVNPATTAARRCNGTTVKTPVSPRASRG</sequence>
<dbReference type="EC" id="3.2.1.93" evidence="2"/>
<dbReference type="InterPro" id="IPR006047">
    <property type="entry name" value="GH13_cat_dom"/>
</dbReference>